<evidence type="ECO:0000313" key="2">
    <source>
        <dbReference type="EMBL" id="PVI01108.1"/>
    </source>
</evidence>
<keyword evidence="1" id="KW-0812">Transmembrane</keyword>
<proteinExistence type="predicted"/>
<name>A0A2V1DS51_9PLEO</name>
<dbReference type="AlphaFoldDB" id="A0A2V1DS51"/>
<dbReference type="Proteomes" id="UP000244855">
    <property type="component" value="Unassembled WGS sequence"/>
</dbReference>
<reference evidence="2 3" key="1">
    <citation type="journal article" date="2018" name="Sci. Rep.">
        <title>Comparative genomics provides insights into the lifestyle and reveals functional heterogeneity of dark septate endophytic fungi.</title>
        <authorList>
            <person name="Knapp D.G."/>
            <person name="Nemeth J.B."/>
            <person name="Barry K."/>
            <person name="Hainaut M."/>
            <person name="Henrissat B."/>
            <person name="Johnson J."/>
            <person name="Kuo A."/>
            <person name="Lim J.H.P."/>
            <person name="Lipzen A."/>
            <person name="Nolan M."/>
            <person name="Ohm R.A."/>
            <person name="Tamas L."/>
            <person name="Grigoriev I.V."/>
            <person name="Spatafora J.W."/>
            <person name="Nagy L.G."/>
            <person name="Kovacs G.M."/>
        </authorList>
    </citation>
    <scope>NUCLEOTIDE SEQUENCE [LARGE SCALE GENOMIC DNA]</scope>
    <source>
        <strain evidence="2 3">DSE2036</strain>
    </source>
</reference>
<evidence type="ECO:0000313" key="3">
    <source>
        <dbReference type="Proteomes" id="UP000244855"/>
    </source>
</evidence>
<keyword evidence="3" id="KW-1185">Reference proteome</keyword>
<sequence>MEVDRRGVCGGARATAVRACRGVLRASLVGFPLNHRGSSLSFSSVLWWGVACHTGVISKVILVVGYARIEMSEHQRP</sequence>
<keyword evidence="1" id="KW-0472">Membrane</keyword>
<evidence type="ECO:0000256" key="1">
    <source>
        <dbReference type="SAM" id="Phobius"/>
    </source>
</evidence>
<dbReference type="EMBL" id="KZ805362">
    <property type="protein sequence ID" value="PVI01108.1"/>
    <property type="molecule type" value="Genomic_DNA"/>
</dbReference>
<organism evidence="2 3">
    <name type="scientific">Periconia macrospinosa</name>
    <dbReference type="NCBI Taxonomy" id="97972"/>
    <lineage>
        <taxon>Eukaryota</taxon>
        <taxon>Fungi</taxon>
        <taxon>Dikarya</taxon>
        <taxon>Ascomycota</taxon>
        <taxon>Pezizomycotina</taxon>
        <taxon>Dothideomycetes</taxon>
        <taxon>Pleosporomycetidae</taxon>
        <taxon>Pleosporales</taxon>
        <taxon>Massarineae</taxon>
        <taxon>Periconiaceae</taxon>
        <taxon>Periconia</taxon>
    </lineage>
</organism>
<keyword evidence="1" id="KW-1133">Transmembrane helix</keyword>
<gene>
    <name evidence="2" type="ORF">DM02DRAFT_364912</name>
</gene>
<protein>
    <submittedName>
        <fullName evidence="2">Uncharacterized protein</fullName>
    </submittedName>
</protein>
<feature type="transmembrane region" description="Helical" evidence="1">
    <location>
        <begin position="45"/>
        <end position="67"/>
    </location>
</feature>
<accession>A0A2V1DS51</accession>